<evidence type="ECO:0000313" key="3">
    <source>
        <dbReference type="Proteomes" id="UP000653644"/>
    </source>
</evidence>
<protein>
    <submittedName>
        <fullName evidence="2">Uncharacterized protein</fullName>
    </submittedName>
</protein>
<sequence>MRGTASRTTPTVNSLHYLVDFSIATAAGITADFVKRLLDKRDDHSDSEPDEPEDREDAPTPARVCPGKTY</sequence>
<reference evidence="3" key="1">
    <citation type="journal article" date="2019" name="Int. J. Syst. Evol. Microbiol.">
        <title>The Global Catalogue of Microorganisms (GCM) 10K type strain sequencing project: providing services to taxonomists for standard genome sequencing and annotation.</title>
        <authorList>
            <consortium name="The Broad Institute Genomics Platform"/>
            <consortium name="The Broad Institute Genome Sequencing Center for Infectious Disease"/>
            <person name="Wu L."/>
            <person name="Ma J."/>
        </authorList>
    </citation>
    <scope>NUCLEOTIDE SEQUENCE [LARGE SCALE GENOMIC DNA]</scope>
    <source>
        <strain evidence="3">JCM 4733</strain>
    </source>
</reference>
<accession>A0ABQ3DC04</accession>
<keyword evidence="3" id="KW-1185">Reference proteome</keyword>
<comment type="caution">
    <text evidence="2">The sequence shown here is derived from an EMBL/GenBank/DDBJ whole genome shotgun (WGS) entry which is preliminary data.</text>
</comment>
<organism evidence="2 3">
    <name type="scientific">Streptomyces canarius</name>
    <dbReference type="NCBI Taxonomy" id="285453"/>
    <lineage>
        <taxon>Bacteria</taxon>
        <taxon>Bacillati</taxon>
        <taxon>Actinomycetota</taxon>
        <taxon>Actinomycetes</taxon>
        <taxon>Kitasatosporales</taxon>
        <taxon>Streptomycetaceae</taxon>
        <taxon>Streptomyces</taxon>
    </lineage>
</organism>
<evidence type="ECO:0000256" key="1">
    <source>
        <dbReference type="SAM" id="MobiDB-lite"/>
    </source>
</evidence>
<name>A0ABQ3DC04_9ACTN</name>
<dbReference type="EMBL" id="BMVN01000062">
    <property type="protein sequence ID" value="GHA67557.1"/>
    <property type="molecule type" value="Genomic_DNA"/>
</dbReference>
<feature type="region of interest" description="Disordered" evidence="1">
    <location>
        <begin position="40"/>
        <end position="70"/>
    </location>
</feature>
<proteinExistence type="predicted"/>
<evidence type="ECO:0000313" key="2">
    <source>
        <dbReference type="EMBL" id="GHA67557.1"/>
    </source>
</evidence>
<gene>
    <name evidence="2" type="ORF">GCM10010345_83970</name>
</gene>
<dbReference type="Proteomes" id="UP000653644">
    <property type="component" value="Unassembled WGS sequence"/>
</dbReference>